<proteinExistence type="predicted"/>
<dbReference type="Proteomes" id="UP000485880">
    <property type="component" value="Unassembled WGS sequence"/>
</dbReference>
<accession>A0A8B6M0Q2</accession>
<comment type="caution">
    <text evidence="1">The sequence shown here is derived from an EMBL/GenBank/DDBJ whole genome shotgun (WGS) entry which is preliminary data.</text>
</comment>
<evidence type="ECO:0000313" key="1">
    <source>
        <dbReference type="EMBL" id="VTZ48396.1"/>
    </source>
</evidence>
<evidence type="ECO:0000313" key="2">
    <source>
        <dbReference type="Proteomes" id="UP000485880"/>
    </source>
</evidence>
<sequence length="69" mass="7579">MSAPDLDCDQKTHGFRRLKAVALPAGYLMQQNQLPRYGSAASIQSPLIGMQYRGWRSPRGRFVGVVSAA</sequence>
<dbReference type="AlphaFoldDB" id="A0A8B6M0Q2"/>
<protein>
    <submittedName>
        <fullName evidence="1">Uncharacterized protein</fullName>
    </submittedName>
</protein>
<dbReference type="EMBL" id="CABFMQ020000001">
    <property type="protein sequence ID" value="VTZ48396.1"/>
    <property type="molecule type" value="Genomic_DNA"/>
</dbReference>
<keyword evidence="2" id="KW-1185">Reference proteome</keyword>
<reference evidence="1 2" key="1">
    <citation type="submission" date="2019-05" db="EMBL/GenBank/DDBJ databases">
        <authorList>
            <person name="Farhan Ul Haque M."/>
        </authorList>
    </citation>
    <scope>NUCLEOTIDE SEQUENCE [LARGE SCALE GENOMIC DNA]</scope>
    <source>
        <strain evidence="1">2</strain>
    </source>
</reference>
<gene>
    <name evidence="1" type="ORF">MPC4_10346</name>
</gene>
<organism evidence="1 2">
    <name type="scientific">Methylocella tundrae</name>
    <dbReference type="NCBI Taxonomy" id="227605"/>
    <lineage>
        <taxon>Bacteria</taxon>
        <taxon>Pseudomonadati</taxon>
        <taxon>Pseudomonadota</taxon>
        <taxon>Alphaproteobacteria</taxon>
        <taxon>Hyphomicrobiales</taxon>
        <taxon>Beijerinckiaceae</taxon>
        <taxon>Methylocella</taxon>
    </lineage>
</organism>
<name>A0A8B6M0Q2_METTU</name>